<name>J9H7Y0_9ZZZZ</name>
<organism evidence="1">
    <name type="scientific">gut metagenome</name>
    <dbReference type="NCBI Taxonomy" id="749906"/>
    <lineage>
        <taxon>unclassified sequences</taxon>
        <taxon>metagenomes</taxon>
        <taxon>organismal metagenomes</taxon>
    </lineage>
</organism>
<dbReference type="AlphaFoldDB" id="J9H7Y0"/>
<dbReference type="InterPro" id="IPR025535">
    <property type="entry name" value="DUF4421"/>
</dbReference>
<dbReference type="EMBL" id="AMCI01000186">
    <property type="protein sequence ID" value="EJX10425.1"/>
    <property type="molecule type" value="Genomic_DNA"/>
</dbReference>
<dbReference type="Pfam" id="PF14391">
    <property type="entry name" value="DUF4421"/>
    <property type="match status" value="1"/>
</dbReference>
<evidence type="ECO:0008006" key="2">
    <source>
        <dbReference type="Google" id="ProtNLM"/>
    </source>
</evidence>
<evidence type="ECO:0000313" key="1">
    <source>
        <dbReference type="EMBL" id="EJX10425.1"/>
    </source>
</evidence>
<gene>
    <name evidence="1" type="ORF">EVA_01278</name>
</gene>
<protein>
    <recommendedName>
        <fullName evidence="2">DUF4421 domain-containing protein</fullName>
    </recommendedName>
</protein>
<sequence>MLIRCFFLLLIWSCCSWNATAGQAALLCVADHVEGDSVMPSSPGAQQKGYKKKIKQKIKHSGNLFVRFVRSFNAMDTTYIEPNKYNYTAMLQNTNFRQDFRLRGSDENGHTQTIYLSPAPAFKVGPYFGWRWIFLGYTFDIGHPQRAGKSTEFNLSLYSSMLGVDWVFIRNTGDFKIRRIDGFGTTNVRNHIFSGFDTYTACLNAYYVFNHKRFSYPAAFAQSTVQRKSCGSWILGVRFDKQKMKFDHDLLPQEMLNPTDEGGILMVEPLKFHRLDYRHYSISGGYAYNWVFAKNCLFSISSVPSIGYRHAKGKRITGEDFWVNIKNLNFDFITRAGLVWNNSQWFGGVSFVNHLYDYRRDRISLTNSVSYLNIYFGLCFNRRKAYR</sequence>
<accession>J9H7Y0</accession>
<proteinExistence type="predicted"/>
<comment type="caution">
    <text evidence="1">The sequence shown here is derived from an EMBL/GenBank/DDBJ whole genome shotgun (WGS) entry which is preliminary data.</text>
</comment>
<reference evidence="1" key="1">
    <citation type="journal article" date="2012" name="PLoS ONE">
        <title>Gene sets for utilization of primary and secondary nutrition supplies in the distal gut of endangered iberian lynx.</title>
        <authorList>
            <person name="Alcaide M."/>
            <person name="Messina E."/>
            <person name="Richter M."/>
            <person name="Bargiela R."/>
            <person name="Peplies J."/>
            <person name="Huws S.A."/>
            <person name="Newbold C.J."/>
            <person name="Golyshin P.N."/>
            <person name="Simon M.A."/>
            <person name="Lopez G."/>
            <person name="Yakimov M.M."/>
            <person name="Ferrer M."/>
        </authorList>
    </citation>
    <scope>NUCLEOTIDE SEQUENCE</scope>
</reference>